<comment type="caution">
    <text evidence="2">The sequence shown here is derived from an EMBL/GenBank/DDBJ whole genome shotgun (WGS) entry which is preliminary data.</text>
</comment>
<evidence type="ECO:0000313" key="2">
    <source>
        <dbReference type="EMBL" id="KAK6003609.1"/>
    </source>
</evidence>
<name>A0ABR0TH84_AURPU</name>
<accession>A0ABR0TH84</accession>
<dbReference type="EMBL" id="JASGXD010000009">
    <property type="protein sequence ID" value="KAK6003609.1"/>
    <property type="molecule type" value="Genomic_DNA"/>
</dbReference>
<evidence type="ECO:0000256" key="1">
    <source>
        <dbReference type="SAM" id="MobiDB-lite"/>
    </source>
</evidence>
<evidence type="ECO:0000313" key="3">
    <source>
        <dbReference type="Proteomes" id="UP001341245"/>
    </source>
</evidence>
<sequence>MREHANSERRINLEGHIDFEQHTATEEHTNPEAYIHKEEHTDSKEVSGAELEKYDDKNPVQTHERTYMYNYGVTSQPIPYFRGSTLNILEALNIEQEILANKRAISTIWRCTAGGMYYTLDIEDDRYPIIYQG</sequence>
<organism evidence="2 3">
    <name type="scientific">Aureobasidium pullulans</name>
    <name type="common">Black yeast</name>
    <name type="synonym">Pullularia pullulans</name>
    <dbReference type="NCBI Taxonomy" id="5580"/>
    <lineage>
        <taxon>Eukaryota</taxon>
        <taxon>Fungi</taxon>
        <taxon>Dikarya</taxon>
        <taxon>Ascomycota</taxon>
        <taxon>Pezizomycotina</taxon>
        <taxon>Dothideomycetes</taxon>
        <taxon>Dothideomycetidae</taxon>
        <taxon>Dothideales</taxon>
        <taxon>Saccotheciaceae</taxon>
        <taxon>Aureobasidium</taxon>
    </lineage>
</organism>
<reference evidence="2 3" key="1">
    <citation type="submission" date="2023-11" db="EMBL/GenBank/DDBJ databases">
        <title>Draft genome sequence and annotation of the polyextremotolerant black yeast-like fungus Aureobasidium pullulans NRRL 62042.</title>
        <authorList>
            <person name="Dielentheis-Frenken M.R.E."/>
            <person name="Wibberg D."/>
            <person name="Blank L.M."/>
            <person name="Tiso T."/>
        </authorList>
    </citation>
    <scope>NUCLEOTIDE SEQUENCE [LARGE SCALE GENOMIC DNA]</scope>
    <source>
        <strain evidence="2 3">NRRL 62042</strain>
    </source>
</reference>
<keyword evidence="3" id="KW-1185">Reference proteome</keyword>
<gene>
    <name evidence="2" type="ORF">QM012_009380</name>
</gene>
<feature type="region of interest" description="Disordered" evidence="1">
    <location>
        <begin position="1"/>
        <end position="59"/>
    </location>
</feature>
<dbReference type="Proteomes" id="UP001341245">
    <property type="component" value="Unassembled WGS sequence"/>
</dbReference>
<proteinExistence type="predicted"/>
<protein>
    <submittedName>
        <fullName evidence="2">Uncharacterized protein</fullName>
    </submittedName>
</protein>